<feature type="compositionally biased region" description="Polar residues" evidence="1">
    <location>
        <begin position="1147"/>
        <end position="1157"/>
    </location>
</feature>
<feature type="compositionally biased region" description="Polar residues" evidence="1">
    <location>
        <begin position="1059"/>
        <end position="1071"/>
    </location>
</feature>
<dbReference type="Proteomes" id="UP000321518">
    <property type="component" value="Unassembled WGS sequence"/>
</dbReference>
<feature type="compositionally biased region" description="Low complexity" evidence="1">
    <location>
        <begin position="578"/>
        <end position="589"/>
    </location>
</feature>
<reference evidence="2 3" key="1">
    <citation type="submission" date="2019-07" db="EMBL/GenBank/DDBJ databases">
        <title>Rhodotorula toruloides NBRC10032 genome sequencing.</title>
        <authorList>
            <person name="Shida Y."/>
            <person name="Takaku H."/>
            <person name="Ogasawara W."/>
            <person name="Mori K."/>
        </authorList>
    </citation>
    <scope>NUCLEOTIDE SEQUENCE [LARGE SCALE GENOMIC DNA]</scope>
    <source>
        <strain evidence="2 3">NBRC10032</strain>
    </source>
</reference>
<feature type="compositionally biased region" description="Polar residues" evidence="1">
    <location>
        <begin position="520"/>
        <end position="529"/>
    </location>
</feature>
<feature type="compositionally biased region" description="Polar residues" evidence="1">
    <location>
        <begin position="561"/>
        <end position="570"/>
    </location>
</feature>
<protein>
    <submittedName>
        <fullName evidence="2">Proteophosphoglycan ppg4</fullName>
    </submittedName>
</protein>
<feature type="compositionally biased region" description="Basic and acidic residues" evidence="1">
    <location>
        <begin position="92"/>
        <end position="121"/>
    </location>
</feature>
<feature type="compositionally biased region" description="Acidic residues" evidence="1">
    <location>
        <begin position="1116"/>
        <end position="1125"/>
    </location>
</feature>
<accession>A0A511KJG7</accession>
<sequence length="1452" mass="152774">MASPPAGKPMRPNSTRAASTAAAAALQAHAASAEPEPRAPKSPKKKTAVKPLEQEEQDWAREMLRKKMAALVGGSATPVPAPAPAPAVAPKPAKEDYNASKEKAGKEQKDEGKKEQAEGKKEKSKKKKLVAARTVDVELINDDDEPPKKKAKRTGKEKEKAVEPDAPAAIPAKKAASSVTVVVPAKSTTKPPPATPARAPTPAQTCSPVNESESKKARRKQKKAEKAAPAAEPEADASQAQSDVDLAEKERKRKERKDKKKAKKAQDKKRKEAEESQQVEQAEPPAKKKDKGKEKAVEAPPPALRTKKAAAPTAATSKKRKRAESPAPSEAGPSRNAPAANNAKANNVTTDLKHKKRKVDGAATVATQTTTEVILHAASPAARAAAQTASPLGPILPMALAPFMMPHVYDEQQNKALVEHIVQNFVNAGYGEQVDKVMRGVKRSRIGEEQPVPVAPVTDANAVAGPSGTSTSARTPAQTTAKAAPAPAPASSPLRTVKPPPSSAPQPTLRQQHAADETPAVSTRSSSPAPSALDISLNGNGSDGVKKRRVRPSKAARKAMSQASQSQPNTDVEDGGSVRKAAAVKAAIEASKEVEPAVAQAVEETHVVPETMESESRQPSTQPDEDDQLNLTPRPPKLKADDAMDVDIQAIENEAIQKQMQKEPKQVEVEEQVESDEELDELDSTPAQSLTHQQQRMNPAVSRVVESDSRAVTPSSSEDDDEEVQLSLKAHASPASTKKKTGDLPIEPEEAPLPPAAQTPSRNAQEEKEDVQKLSHAANTRLPSSSPEPTLPTIGGKRNDEDSDQSASSSSDDEYDESSDDEAGDSSSLLTRNVAHPRNGGGGRPSLSVLAKGVFDKPKKRGSLLGGANGANKVLASSALGYAGSPLKHSHLNAASSSPSRAEVNSDARGNDDEEIDQLLSQTQPSQRPKRTSDAYWAQLEREEEEEKKRKGKGKQDETSEDEEDEDEVAVDGDTATLASTAHAAADVAEPDAAAAVNGAPATGEPVSANASATAPRPSANDAGAPPITTAVGTGAGPSSPRRRVSPSPQPLPSGPAAASTSFLSPTQASQRPPDRIYPDLSSIGNLPTSSQAGSPPIEVDDPSQVFSGEDRPFVDDDDEEEEEEAQRAPPESQFVQLQKDKPLFLETQTQSFSQDTAGAEATQELAAEVELNGADEAEAPANDEAEEADEEFGADVPAVKVNATTRAPPTPDSSKETSPAPPAIVEPDQAEDERMAQEGEDDEASDGPTPKAAFPAKEPGGLAVPPTTPARITRASSARLASRSPSAEPPQAASQPVSGTPASHRRTYVDRKPEPTATSAPSSAHMPRAATSASQPTASTPSAFASGSRASRMLSLSQLDTVKQPTRRSTRASLAASASQPTTSQRSFIARDDEDDEDDEDDDAASSDDEADAGKGKGKARRTRTSMSQPVPPPQANGRGRRSKRQSDLWR</sequence>
<evidence type="ECO:0000313" key="2">
    <source>
        <dbReference type="EMBL" id="GEM10016.1"/>
    </source>
</evidence>
<feature type="compositionally biased region" description="Basic and acidic residues" evidence="1">
    <location>
        <begin position="154"/>
        <end position="163"/>
    </location>
</feature>
<feature type="compositionally biased region" description="Acidic residues" evidence="1">
    <location>
        <begin position="1174"/>
        <end position="1194"/>
    </location>
</feature>
<feature type="compositionally biased region" description="Basic and acidic residues" evidence="1">
    <location>
        <begin position="285"/>
        <end position="297"/>
    </location>
</feature>
<feature type="region of interest" description="Disordered" evidence="1">
    <location>
        <begin position="883"/>
        <end position="1452"/>
    </location>
</feature>
<feature type="compositionally biased region" description="Polar residues" evidence="1">
    <location>
        <begin position="1355"/>
        <end position="1365"/>
    </location>
</feature>
<name>A0A511KJG7_RHOTO</name>
<organism evidence="2 3">
    <name type="scientific">Rhodotorula toruloides</name>
    <name type="common">Yeast</name>
    <name type="synonym">Rhodosporidium toruloides</name>
    <dbReference type="NCBI Taxonomy" id="5286"/>
    <lineage>
        <taxon>Eukaryota</taxon>
        <taxon>Fungi</taxon>
        <taxon>Dikarya</taxon>
        <taxon>Basidiomycota</taxon>
        <taxon>Pucciniomycotina</taxon>
        <taxon>Microbotryomycetes</taxon>
        <taxon>Sporidiobolales</taxon>
        <taxon>Sporidiobolaceae</taxon>
        <taxon>Rhodotorula</taxon>
    </lineage>
</organism>
<feature type="compositionally biased region" description="Pro residues" evidence="1">
    <location>
        <begin position="79"/>
        <end position="89"/>
    </location>
</feature>
<feature type="compositionally biased region" description="Basic residues" evidence="1">
    <location>
        <begin position="251"/>
        <end position="268"/>
    </location>
</feature>
<dbReference type="PANTHER" id="PTHR35711:SF1">
    <property type="entry name" value="ECTODERMAL, ISOFORM F"/>
    <property type="match status" value="1"/>
</dbReference>
<feature type="compositionally biased region" description="Polar residues" evidence="1">
    <location>
        <begin position="1083"/>
        <end position="1094"/>
    </location>
</feature>
<feature type="compositionally biased region" description="Low complexity" evidence="1">
    <location>
        <begin position="473"/>
        <end position="485"/>
    </location>
</feature>
<dbReference type="PANTHER" id="PTHR35711">
    <property type="entry name" value="EXPRESSED PROTEIN"/>
    <property type="match status" value="1"/>
</dbReference>
<feature type="compositionally biased region" description="Acidic residues" evidence="1">
    <location>
        <begin position="811"/>
        <end position="824"/>
    </location>
</feature>
<feature type="compositionally biased region" description="Low complexity" evidence="1">
    <location>
        <begin position="972"/>
        <end position="1005"/>
    </location>
</feature>
<feature type="compositionally biased region" description="Low complexity" evidence="1">
    <location>
        <begin position="227"/>
        <end position="242"/>
    </location>
</feature>
<feature type="compositionally biased region" description="Basic and acidic residues" evidence="1">
    <location>
        <begin position="764"/>
        <end position="773"/>
    </location>
</feature>
<dbReference type="EMBL" id="BJWK01000009">
    <property type="protein sequence ID" value="GEM10016.1"/>
    <property type="molecule type" value="Genomic_DNA"/>
</dbReference>
<evidence type="ECO:0000256" key="1">
    <source>
        <dbReference type="SAM" id="MobiDB-lite"/>
    </source>
</evidence>
<feature type="compositionally biased region" description="Acidic residues" evidence="1">
    <location>
        <begin position="669"/>
        <end position="683"/>
    </location>
</feature>
<feature type="compositionally biased region" description="Low complexity" evidence="1">
    <location>
        <begin position="1328"/>
        <end position="1349"/>
    </location>
</feature>
<gene>
    <name evidence="2" type="ORF">Rt10032_c09g4033</name>
</gene>
<feature type="compositionally biased region" description="Acidic residues" evidence="1">
    <location>
        <begin position="1393"/>
        <end position="1412"/>
    </location>
</feature>
<feature type="compositionally biased region" description="Polar residues" evidence="1">
    <location>
        <begin position="685"/>
        <end position="697"/>
    </location>
</feature>
<feature type="region of interest" description="Disordered" evidence="1">
    <location>
        <begin position="449"/>
        <end position="869"/>
    </location>
</feature>
<feature type="compositionally biased region" description="Low complexity" evidence="1">
    <location>
        <begin position="782"/>
        <end position="793"/>
    </location>
</feature>
<evidence type="ECO:0000313" key="3">
    <source>
        <dbReference type="Proteomes" id="UP000321518"/>
    </source>
</evidence>
<feature type="compositionally biased region" description="Low complexity" evidence="1">
    <location>
        <begin position="166"/>
        <end position="189"/>
    </location>
</feature>
<feature type="compositionally biased region" description="Basic residues" evidence="1">
    <location>
        <begin position="546"/>
        <end position="557"/>
    </location>
</feature>
<comment type="caution">
    <text evidence="2">The sequence shown here is derived from an EMBL/GenBank/DDBJ whole genome shotgun (WGS) entry which is preliminary data.</text>
</comment>
<proteinExistence type="predicted"/>
<feature type="compositionally biased region" description="Low complexity" evidence="1">
    <location>
        <begin position="1271"/>
        <end position="1297"/>
    </location>
</feature>
<feature type="compositionally biased region" description="Low complexity" evidence="1">
    <location>
        <begin position="17"/>
        <end position="33"/>
    </location>
</feature>
<feature type="compositionally biased region" description="Low complexity" evidence="1">
    <location>
        <begin position="336"/>
        <end position="346"/>
    </location>
</feature>
<feature type="region of interest" description="Disordered" evidence="1">
    <location>
        <begin position="1"/>
        <end position="346"/>
    </location>
</feature>
<dbReference type="OrthoDB" id="2529731at2759"/>
<feature type="compositionally biased region" description="Acidic residues" evidence="1">
    <location>
        <begin position="959"/>
        <end position="971"/>
    </location>
</feature>